<dbReference type="GeneID" id="129330810"/>
<keyword evidence="4 13" id="KW-0732">Signal</keyword>
<keyword evidence="9" id="KW-1015">Disulfide bond</keyword>
<evidence type="ECO:0000256" key="6">
    <source>
        <dbReference type="ARBA" id="ARBA00022889"/>
    </source>
</evidence>
<feature type="domain" description="Ig-like" evidence="14">
    <location>
        <begin position="37"/>
        <end position="106"/>
    </location>
</feature>
<proteinExistence type="predicted"/>
<dbReference type="InterPro" id="IPR003989">
    <property type="entry name" value="VCAM-1"/>
</dbReference>
<dbReference type="PANTHER" id="PTHR13771:SF14">
    <property type="entry name" value="VASCULAR CELL ADHESION PROTEIN 1"/>
    <property type="match status" value="1"/>
</dbReference>
<organism evidence="15 16">
    <name type="scientific">Eublepharis macularius</name>
    <name type="common">Leopard gecko</name>
    <name type="synonym">Cyrtodactylus macularius</name>
    <dbReference type="NCBI Taxonomy" id="481883"/>
    <lineage>
        <taxon>Eukaryota</taxon>
        <taxon>Metazoa</taxon>
        <taxon>Chordata</taxon>
        <taxon>Craniata</taxon>
        <taxon>Vertebrata</taxon>
        <taxon>Euteleostomi</taxon>
        <taxon>Lepidosauria</taxon>
        <taxon>Squamata</taxon>
        <taxon>Bifurcata</taxon>
        <taxon>Gekkota</taxon>
        <taxon>Eublepharidae</taxon>
        <taxon>Eublepharinae</taxon>
        <taxon>Eublepharis</taxon>
    </lineage>
</organism>
<keyword evidence="2" id="KW-1003">Cell membrane</keyword>
<evidence type="ECO:0000256" key="9">
    <source>
        <dbReference type="ARBA" id="ARBA00023157"/>
    </source>
</evidence>
<dbReference type="FunFam" id="2.60.40.10:FF:000625">
    <property type="entry name" value="Vascular cell adhesion molecule 1"/>
    <property type="match status" value="1"/>
</dbReference>
<keyword evidence="11" id="KW-0393">Immunoglobulin domain</keyword>
<sequence>MTRVISTVTALLFFFMNSKAFDVKEIVPGGEVTAEIGSKLVLNCNTTGCESPTFLWRTQLDSPLGGTVSNQGSRSVLTMDPVSFANEHDYLCNAACGGNNKQRTVSIRVFSLPSDPVIDISNPLVLGKQASITCRILGVYPAAELEVYLKKGEDLMPVGDRFEDPTTRFLETISVTTTFTPTETDIGGKITCVARMSIEEMEVKERQAMHILNVNYGPQKTHITASPGTTLLEDGTLMLHCVTESNPPARIVWKKQLANETLQSIVKNHTLSIPNAQLDDSGIYICEVTNEVTNKTENRTVTVSVQGAPRRPEFSVLPSATVYEGERVTLMCSVESSPAAQIVIRKKSTSKDVILDSQDGIVHIPSVTRDDAGSYECEAANEFGRRKMAGTLSVEALSSTAITLTNQPENVTEAEDFDIKSATYNTPHPEYESDIPEKEDSLTPKTKNFTLYRLSKNDTITYAAEVLGAVTNGTEEIEIIIVKTEQDYVTPVIIAVFSLATVAGPMAAILVYISRKAKINGSYSLVSSLKPQV</sequence>
<dbReference type="Pfam" id="PF05790">
    <property type="entry name" value="C2-set"/>
    <property type="match status" value="1"/>
</dbReference>
<keyword evidence="8 12" id="KW-0472">Membrane</keyword>
<keyword evidence="15" id="KW-1185">Reference proteome</keyword>
<protein>
    <submittedName>
        <fullName evidence="16">Vascular cell adhesion protein 1</fullName>
    </submittedName>
</protein>
<dbReference type="InterPro" id="IPR003599">
    <property type="entry name" value="Ig_sub"/>
</dbReference>
<dbReference type="Proteomes" id="UP001190640">
    <property type="component" value="Chromosome 5"/>
</dbReference>
<keyword evidence="10" id="KW-0325">Glycoprotein</keyword>
<feature type="signal peptide" evidence="13">
    <location>
        <begin position="1"/>
        <end position="20"/>
    </location>
</feature>
<accession>A0AA97JFV0</accession>
<gene>
    <name evidence="16" type="primary">VCAM1</name>
</gene>
<feature type="domain" description="Ig-like" evidence="14">
    <location>
        <begin position="312"/>
        <end position="393"/>
    </location>
</feature>
<keyword evidence="5" id="KW-0677">Repeat</keyword>
<dbReference type="InterPro" id="IPR003598">
    <property type="entry name" value="Ig_sub2"/>
</dbReference>
<evidence type="ECO:0000256" key="4">
    <source>
        <dbReference type="ARBA" id="ARBA00022729"/>
    </source>
</evidence>
<dbReference type="KEGG" id="emc:129330810"/>
<dbReference type="InterPro" id="IPR003987">
    <property type="entry name" value="ICAM_VCAM_N"/>
</dbReference>
<dbReference type="InterPro" id="IPR036179">
    <property type="entry name" value="Ig-like_dom_sf"/>
</dbReference>
<dbReference type="InterPro" id="IPR007110">
    <property type="entry name" value="Ig-like_dom"/>
</dbReference>
<dbReference type="PRINTS" id="PR01474">
    <property type="entry name" value="VCAM1"/>
</dbReference>
<feature type="chain" id="PRO_5041690077" evidence="13">
    <location>
        <begin position="21"/>
        <end position="533"/>
    </location>
</feature>
<evidence type="ECO:0000256" key="3">
    <source>
        <dbReference type="ARBA" id="ARBA00022692"/>
    </source>
</evidence>
<dbReference type="PANTHER" id="PTHR13771">
    <property type="entry name" value="INTERCELLULAR ADHESION MOLECULE"/>
    <property type="match status" value="1"/>
</dbReference>
<dbReference type="InterPro" id="IPR047012">
    <property type="entry name" value="ICAM_VCAM"/>
</dbReference>
<dbReference type="Gene3D" id="2.60.40.10">
    <property type="entry name" value="Immunoglobulins"/>
    <property type="match status" value="4"/>
</dbReference>
<dbReference type="GO" id="GO:0005178">
    <property type="term" value="F:integrin binding"/>
    <property type="evidence" value="ECO:0007669"/>
    <property type="project" value="InterPro"/>
</dbReference>
<dbReference type="SUPFAM" id="SSF48726">
    <property type="entry name" value="Immunoglobulin"/>
    <property type="match status" value="4"/>
</dbReference>
<feature type="domain" description="Ig-like" evidence="14">
    <location>
        <begin position="218"/>
        <end position="302"/>
    </location>
</feature>
<name>A0AA97JFV0_EUBMA</name>
<dbReference type="SMART" id="SM00409">
    <property type="entry name" value="IG"/>
    <property type="match status" value="3"/>
</dbReference>
<dbReference type="InterPro" id="IPR013783">
    <property type="entry name" value="Ig-like_fold"/>
</dbReference>
<evidence type="ECO:0000256" key="7">
    <source>
        <dbReference type="ARBA" id="ARBA00022989"/>
    </source>
</evidence>
<dbReference type="CTD" id="7412"/>
<evidence type="ECO:0000313" key="16">
    <source>
        <dbReference type="RefSeq" id="XP_054836985.1"/>
    </source>
</evidence>
<evidence type="ECO:0000256" key="10">
    <source>
        <dbReference type="ARBA" id="ARBA00023180"/>
    </source>
</evidence>
<dbReference type="Pfam" id="PF07679">
    <property type="entry name" value="I-set"/>
    <property type="match status" value="1"/>
</dbReference>
<evidence type="ECO:0000259" key="14">
    <source>
        <dbReference type="PROSITE" id="PS50835"/>
    </source>
</evidence>
<dbReference type="CDD" id="cd00096">
    <property type="entry name" value="Ig"/>
    <property type="match status" value="1"/>
</dbReference>
<evidence type="ECO:0000256" key="8">
    <source>
        <dbReference type="ARBA" id="ARBA00023136"/>
    </source>
</evidence>
<dbReference type="InterPro" id="IPR008424">
    <property type="entry name" value="Ig_C2-set"/>
</dbReference>
<evidence type="ECO:0000313" key="15">
    <source>
        <dbReference type="Proteomes" id="UP001190640"/>
    </source>
</evidence>
<dbReference type="GO" id="GO:0005886">
    <property type="term" value="C:plasma membrane"/>
    <property type="evidence" value="ECO:0007669"/>
    <property type="project" value="UniProtKB-SubCell"/>
</dbReference>
<dbReference type="InterPro" id="IPR013098">
    <property type="entry name" value="Ig_I-set"/>
</dbReference>
<reference evidence="16" key="1">
    <citation type="submission" date="2025-08" db="UniProtKB">
        <authorList>
            <consortium name="RefSeq"/>
        </authorList>
    </citation>
    <scope>IDENTIFICATION</scope>
    <source>
        <tissue evidence="16">Blood</tissue>
    </source>
</reference>
<feature type="transmembrane region" description="Helical" evidence="12">
    <location>
        <begin position="488"/>
        <end position="513"/>
    </location>
</feature>
<dbReference type="AlphaFoldDB" id="A0AA97JFV0"/>
<dbReference type="Pfam" id="PF13927">
    <property type="entry name" value="Ig_3"/>
    <property type="match status" value="2"/>
</dbReference>
<evidence type="ECO:0000256" key="12">
    <source>
        <dbReference type="SAM" id="Phobius"/>
    </source>
</evidence>
<comment type="subcellular location">
    <subcellularLocation>
        <location evidence="1">Cell membrane</location>
        <topology evidence="1">Single-pass type I membrane protein</topology>
    </subcellularLocation>
</comment>
<keyword evidence="7 12" id="KW-1133">Transmembrane helix</keyword>
<evidence type="ECO:0000256" key="11">
    <source>
        <dbReference type="ARBA" id="ARBA00023319"/>
    </source>
</evidence>
<keyword evidence="6" id="KW-0130">Cell adhesion</keyword>
<dbReference type="GO" id="GO:0098609">
    <property type="term" value="P:cell-cell adhesion"/>
    <property type="evidence" value="ECO:0007669"/>
    <property type="project" value="InterPro"/>
</dbReference>
<dbReference type="SMART" id="SM00408">
    <property type="entry name" value="IGc2"/>
    <property type="match status" value="3"/>
</dbReference>
<evidence type="ECO:0000256" key="13">
    <source>
        <dbReference type="SAM" id="SignalP"/>
    </source>
</evidence>
<dbReference type="PROSITE" id="PS50835">
    <property type="entry name" value="IG_LIKE"/>
    <property type="match status" value="3"/>
</dbReference>
<evidence type="ECO:0000256" key="1">
    <source>
        <dbReference type="ARBA" id="ARBA00004251"/>
    </source>
</evidence>
<evidence type="ECO:0000256" key="5">
    <source>
        <dbReference type="ARBA" id="ARBA00022737"/>
    </source>
</evidence>
<keyword evidence="3 12" id="KW-0812">Transmembrane</keyword>
<evidence type="ECO:0000256" key="2">
    <source>
        <dbReference type="ARBA" id="ARBA00022475"/>
    </source>
</evidence>
<dbReference type="PRINTS" id="PR01472">
    <property type="entry name" value="ICAMVCAM1"/>
</dbReference>
<dbReference type="RefSeq" id="XP_054836985.1">
    <property type="nucleotide sequence ID" value="XM_054981010.1"/>
</dbReference>